<organism evidence="2 3">
    <name type="scientific">Dactylosporangium fulvum</name>
    <dbReference type="NCBI Taxonomy" id="53359"/>
    <lineage>
        <taxon>Bacteria</taxon>
        <taxon>Bacillati</taxon>
        <taxon>Actinomycetota</taxon>
        <taxon>Actinomycetes</taxon>
        <taxon>Micromonosporales</taxon>
        <taxon>Micromonosporaceae</taxon>
        <taxon>Dactylosporangium</taxon>
    </lineage>
</organism>
<proteinExistence type="predicted"/>
<accession>A0ABY5W7J5</accession>
<keyword evidence="3" id="KW-1185">Reference proteome</keyword>
<keyword evidence="1" id="KW-0472">Membrane</keyword>
<dbReference type="Pfam" id="PF19941">
    <property type="entry name" value="DUF6403"/>
    <property type="match status" value="1"/>
</dbReference>
<gene>
    <name evidence="2" type="ORF">Dfulv_12890</name>
</gene>
<evidence type="ECO:0000313" key="3">
    <source>
        <dbReference type="Proteomes" id="UP001059617"/>
    </source>
</evidence>
<keyword evidence="1" id="KW-0812">Transmembrane</keyword>
<sequence length="103" mass="10868">MLSSWPVWLIGSILVVVAGFAAAFVPRRRAHARDRQVAWSGARAAIDVATVSRDAARTRVAEAEELLARAEAIAAGRGGRAAARAATGYAREADRLWRATAGA</sequence>
<protein>
    <submittedName>
        <fullName evidence="2">DUF6403 family protein</fullName>
    </submittedName>
</protein>
<feature type="transmembrane region" description="Helical" evidence="1">
    <location>
        <begin position="6"/>
        <end position="25"/>
    </location>
</feature>
<evidence type="ECO:0000256" key="1">
    <source>
        <dbReference type="SAM" id="Phobius"/>
    </source>
</evidence>
<dbReference type="Proteomes" id="UP001059617">
    <property type="component" value="Chromosome"/>
</dbReference>
<dbReference type="EMBL" id="CP073720">
    <property type="protein sequence ID" value="UWP85066.1"/>
    <property type="molecule type" value="Genomic_DNA"/>
</dbReference>
<dbReference type="InterPro" id="IPR045645">
    <property type="entry name" value="DUF6403"/>
</dbReference>
<name>A0ABY5W7J5_9ACTN</name>
<reference evidence="2" key="1">
    <citation type="submission" date="2021-04" db="EMBL/GenBank/DDBJ databases">
        <authorList>
            <person name="Hartkoorn R.C."/>
            <person name="Beaudoing E."/>
            <person name="Hot D."/>
        </authorList>
    </citation>
    <scope>NUCLEOTIDE SEQUENCE</scope>
    <source>
        <strain evidence="2">NRRL B-16292</strain>
    </source>
</reference>
<keyword evidence="1" id="KW-1133">Transmembrane helix</keyword>
<dbReference type="RefSeq" id="WP_259863112.1">
    <property type="nucleotide sequence ID" value="NZ_CP073720.1"/>
</dbReference>
<evidence type="ECO:0000313" key="2">
    <source>
        <dbReference type="EMBL" id="UWP85066.1"/>
    </source>
</evidence>
<reference evidence="2" key="2">
    <citation type="submission" date="2022-09" db="EMBL/GenBank/DDBJ databases">
        <title>Biosynthetic gene clusters of Dactylosporangioum fulvum.</title>
        <authorList>
            <person name="Caradec T."/>
        </authorList>
    </citation>
    <scope>NUCLEOTIDE SEQUENCE</scope>
    <source>
        <strain evidence="2">NRRL B-16292</strain>
    </source>
</reference>